<dbReference type="GeneID" id="97193750"/>
<name>A0A3E3K507_9FIRM</name>
<dbReference type="InterPro" id="IPR015393">
    <property type="entry name" value="DUF1972"/>
</dbReference>
<dbReference type="SUPFAM" id="SSF53756">
    <property type="entry name" value="UDP-Glycosyltransferase/glycogen phosphorylase"/>
    <property type="match status" value="1"/>
</dbReference>
<dbReference type="Proteomes" id="UP000261080">
    <property type="component" value="Unassembled WGS sequence"/>
</dbReference>
<dbReference type="Pfam" id="PF09314">
    <property type="entry name" value="DUF1972"/>
    <property type="match status" value="1"/>
</dbReference>
<dbReference type="RefSeq" id="WP_051411925.1">
    <property type="nucleotide sequence ID" value="NZ_CALBAT010000029.1"/>
</dbReference>
<dbReference type="PANTHER" id="PTHR46401:SF8">
    <property type="entry name" value="BLL6006 PROTEIN"/>
    <property type="match status" value="1"/>
</dbReference>
<evidence type="ECO:0000259" key="1">
    <source>
        <dbReference type="Pfam" id="PF09314"/>
    </source>
</evidence>
<dbReference type="Gene3D" id="3.40.50.2000">
    <property type="entry name" value="Glycogen Phosphorylase B"/>
    <property type="match status" value="2"/>
</dbReference>
<dbReference type="PANTHER" id="PTHR46401">
    <property type="entry name" value="GLYCOSYLTRANSFERASE WBBK-RELATED"/>
    <property type="match status" value="1"/>
</dbReference>
<accession>A0A3E3K507</accession>
<evidence type="ECO:0000313" key="2">
    <source>
        <dbReference type="EMBL" id="RGE88939.1"/>
    </source>
</evidence>
<reference evidence="2 3" key="1">
    <citation type="submission" date="2018-08" db="EMBL/GenBank/DDBJ databases">
        <title>A genome reference for cultivated species of the human gut microbiota.</title>
        <authorList>
            <person name="Zou Y."/>
            <person name="Xue W."/>
            <person name="Luo G."/>
        </authorList>
    </citation>
    <scope>NUCLEOTIDE SEQUENCE [LARGE SCALE GENOMIC DNA]</scope>
    <source>
        <strain evidence="2 3">AF37-2AT</strain>
    </source>
</reference>
<gene>
    <name evidence="2" type="ORF">DW016_05415</name>
</gene>
<feature type="domain" description="DUF1972" evidence="1">
    <location>
        <begin position="15"/>
        <end position="220"/>
    </location>
</feature>
<organism evidence="2 3">
    <name type="scientific">Sellimonas intestinalis</name>
    <dbReference type="NCBI Taxonomy" id="1653434"/>
    <lineage>
        <taxon>Bacteria</taxon>
        <taxon>Bacillati</taxon>
        <taxon>Bacillota</taxon>
        <taxon>Clostridia</taxon>
        <taxon>Lachnospirales</taxon>
        <taxon>Lachnospiraceae</taxon>
        <taxon>Sellimonas</taxon>
    </lineage>
</organism>
<protein>
    <submittedName>
        <fullName evidence="2">DUF1972 domain-containing protein</fullName>
    </submittedName>
</protein>
<sequence length="424" mass="49566">MGKREKESMQENRIQHIFLVGAKSLGAYGGYETFINKLTEYHQNNERIQYHVACKANGDGCMNPHKTENAQIINSQEFKYHNARCFRIKIPEKLGPAQAIYYDVAALKECCKIIRRDHIQNPIVYIMACRIGPFAEHFYREIHKLGGKIYLNPDGHEWKRAKWPAFVRKYWKVSESMMVKWSDLVICDSKTIEKYIHICYDGKGIKGRDPRTIFIAYGAETRKSKLSDADPVFKDWCSEKGVKPFEYYLVVGRFVPENNYEIMIREFMHSHSKKNFAIVTNVNKKFLDELEQKLHFKNDKRIKFVGTVYNQELLMKIRENAYGYFHGHEVGGTNPSLLEALGSTKLNLLLDVGFNREVAEGNALYWTKENGNLSGLIENADEMTFEKIEEFGRKAKERIAQNYSWQDIVDQYEEIFLTQKERIK</sequence>
<comment type="caution">
    <text evidence="2">The sequence shown here is derived from an EMBL/GenBank/DDBJ whole genome shotgun (WGS) entry which is preliminary data.</text>
</comment>
<dbReference type="GO" id="GO:0016757">
    <property type="term" value="F:glycosyltransferase activity"/>
    <property type="evidence" value="ECO:0007669"/>
    <property type="project" value="TreeGrafter"/>
</dbReference>
<dbReference type="OrthoDB" id="9792269at2"/>
<dbReference type="AlphaFoldDB" id="A0A3E3K507"/>
<proteinExistence type="predicted"/>
<evidence type="ECO:0000313" key="3">
    <source>
        <dbReference type="Proteomes" id="UP000261080"/>
    </source>
</evidence>
<dbReference type="EMBL" id="QVLX01000002">
    <property type="protein sequence ID" value="RGE88939.1"/>
    <property type="molecule type" value="Genomic_DNA"/>
</dbReference>
<dbReference type="NCBIfam" id="NF046071">
    <property type="entry name" value="B1-4RhmsylTfaseCps2T"/>
    <property type="match status" value="1"/>
</dbReference>
<keyword evidence="3" id="KW-1185">Reference proteome</keyword>